<dbReference type="InterPro" id="IPR001611">
    <property type="entry name" value="Leu-rich_rpt"/>
</dbReference>
<dbReference type="Gene3D" id="3.30.2010.10">
    <property type="entry name" value="Metalloproteases ('zincins'), catalytic domain"/>
    <property type="match status" value="1"/>
</dbReference>
<feature type="transmembrane region" description="Helical" evidence="2">
    <location>
        <begin position="6"/>
        <end position="27"/>
    </location>
</feature>
<organism evidence="4 5">
    <name type="scientific">Natranaerobius thermophilus (strain ATCC BAA-1301 / DSM 18059 / JW/NM-WN-LF)</name>
    <dbReference type="NCBI Taxonomy" id="457570"/>
    <lineage>
        <taxon>Bacteria</taxon>
        <taxon>Bacillati</taxon>
        <taxon>Bacillota</taxon>
        <taxon>Clostridia</taxon>
        <taxon>Natranaerobiales</taxon>
        <taxon>Natranaerobiaceae</taxon>
        <taxon>Natranaerobius</taxon>
    </lineage>
</organism>
<dbReference type="EMBL" id="CP001034">
    <property type="protein sequence ID" value="ACB86143.1"/>
    <property type="molecule type" value="Genomic_DNA"/>
</dbReference>
<protein>
    <submittedName>
        <fullName evidence="4">Peptidase M56 BlaR1</fullName>
    </submittedName>
</protein>
<dbReference type="PANTHER" id="PTHR34978">
    <property type="entry name" value="POSSIBLE SENSOR-TRANSDUCER PROTEIN BLAR"/>
    <property type="match status" value="1"/>
</dbReference>
<keyword evidence="2" id="KW-1133">Transmembrane helix</keyword>
<dbReference type="AlphaFoldDB" id="B2A1U6"/>
<evidence type="ECO:0000313" key="4">
    <source>
        <dbReference type="EMBL" id="ACB86143.1"/>
    </source>
</evidence>
<evidence type="ECO:0000256" key="1">
    <source>
        <dbReference type="SAM" id="MobiDB-lite"/>
    </source>
</evidence>
<feature type="transmembrane region" description="Helical" evidence="2">
    <location>
        <begin position="284"/>
        <end position="306"/>
    </location>
</feature>
<feature type="transmembrane region" description="Helical" evidence="2">
    <location>
        <begin position="39"/>
        <end position="57"/>
    </location>
</feature>
<keyword evidence="2" id="KW-0812">Transmembrane</keyword>
<name>B2A1U6_NATTJ</name>
<keyword evidence="2" id="KW-0472">Membrane</keyword>
<feature type="transmembrane region" description="Helical" evidence="2">
    <location>
        <begin position="180"/>
        <end position="197"/>
    </location>
</feature>
<feature type="compositionally biased region" description="Basic and acidic residues" evidence="1">
    <location>
        <begin position="452"/>
        <end position="464"/>
    </location>
</feature>
<dbReference type="SUPFAM" id="SSF52058">
    <property type="entry name" value="L domain-like"/>
    <property type="match status" value="1"/>
</dbReference>
<feature type="compositionally biased region" description="Polar residues" evidence="1">
    <location>
        <begin position="95"/>
        <end position="110"/>
    </location>
</feature>
<feature type="compositionally biased region" description="Acidic residues" evidence="1">
    <location>
        <begin position="465"/>
        <end position="495"/>
    </location>
</feature>
<proteinExistence type="predicted"/>
<evidence type="ECO:0000259" key="3">
    <source>
        <dbReference type="Pfam" id="PF05569"/>
    </source>
</evidence>
<dbReference type="Pfam" id="PF05569">
    <property type="entry name" value="Peptidase_M56"/>
    <property type="match status" value="2"/>
</dbReference>
<dbReference type="RefSeq" id="WP_012448984.1">
    <property type="nucleotide sequence ID" value="NC_010718.1"/>
</dbReference>
<dbReference type="InParanoid" id="B2A1U6"/>
<dbReference type="eggNOG" id="COG4886">
    <property type="taxonomic scope" value="Bacteria"/>
</dbReference>
<accession>B2A1U6</accession>
<feature type="region of interest" description="Disordered" evidence="1">
    <location>
        <begin position="427"/>
        <end position="495"/>
    </location>
</feature>
<feature type="compositionally biased region" description="Basic and acidic residues" evidence="1">
    <location>
        <begin position="431"/>
        <end position="441"/>
    </location>
</feature>
<reference evidence="4 5" key="1">
    <citation type="submission" date="2008-04" db="EMBL/GenBank/DDBJ databases">
        <title>Complete sequence of chromosome of Natranaerobius thermophilus JW/NM-WN-LF.</title>
        <authorList>
            <consortium name="US DOE Joint Genome Institute"/>
            <person name="Copeland A."/>
            <person name="Lucas S."/>
            <person name="Lapidus A."/>
            <person name="Glavina del Rio T."/>
            <person name="Dalin E."/>
            <person name="Tice H."/>
            <person name="Bruce D."/>
            <person name="Goodwin L."/>
            <person name="Pitluck S."/>
            <person name="Chertkov O."/>
            <person name="Brettin T."/>
            <person name="Detter J.C."/>
            <person name="Han C."/>
            <person name="Kuske C.R."/>
            <person name="Schmutz J."/>
            <person name="Larimer F."/>
            <person name="Land M."/>
            <person name="Hauser L."/>
            <person name="Kyrpides N."/>
            <person name="Lykidis A."/>
            <person name="Mesbah N.M."/>
            <person name="Wiegel J."/>
        </authorList>
    </citation>
    <scope>NUCLEOTIDE SEQUENCE [LARGE SCALE GENOMIC DNA]</scope>
    <source>
        <strain evidence="5">ATCC BAA-1301 / DSM 18059 / JW/NM-WN-LF</strain>
    </source>
</reference>
<feature type="compositionally biased region" description="Basic and acidic residues" evidence="1">
    <location>
        <begin position="130"/>
        <end position="152"/>
    </location>
</feature>
<gene>
    <name evidence="4" type="ordered locus">Nther_2587</name>
</gene>
<dbReference type="HOGENOM" id="CLU_333117_0_0_9"/>
<dbReference type="PROSITE" id="PS51450">
    <property type="entry name" value="LRR"/>
    <property type="match status" value="5"/>
</dbReference>
<dbReference type="OrthoDB" id="9762883at2"/>
<evidence type="ECO:0000313" key="5">
    <source>
        <dbReference type="Proteomes" id="UP000001683"/>
    </source>
</evidence>
<feature type="domain" description="Peptidase M56" evidence="3">
    <location>
        <begin position="10"/>
        <end position="73"/>
    </location>
</feature>
<reference evidence="4 5" key="2">
    <citation type="journal article" date="2011" name="J. Bacteriol.">
        <title>Complete genome sequence of the anaerobic, halophilic alkalithermophile Natranaerobius thermophilus JW/NM-WN-LF.</title>
        <authorList>
            <person name="Zhao B."/>
            <person name="Mesbah N.M."/>
            <person name="Dalin E."/>
            <person name="Goodwin L."/>
            <person name="Nolan M."/>
            <person name="Pitluck S."/>
            <person name="Chertkov O."/>
            <person name="Brettin T.S."/>
            <person name="Han J."/>
            <person name="Larimer F.W."/>
            <person name="Land M.L."/>
            <person name="Hauser L."/>
            <person name="Kyrpides N."/>
            <person name="Wiegel J."/>
        </authorList>
    </citation>
    <scope>NUCLEOTIDE SEQUENCE [LARGE SCALE GENOMIC DNA]</scope>
    <source>
        <strain evidence="5">ATCC BAA-1301 / DSM 18059 / JW/NM-WN-LF</strain>
    </source>
</reference>
<dbReference type="InterPro" id="IPR008756">
    <property type="entry name" value="Peptidase_M56"/>
</dbReference>
<dbReference type="PANTHER" id="PTHR34978:SF3">
    <property type="entry name" value="SLR0241 PROTEIN"/>
    <property type="match status" value="1"/>
</dbReference>
<dbReference type="Gene3D" id="3.80.10.10">
    <property type="entry name" value="Ribonuclease Inhibitor"/>
    <property type="match status" value="2"/>
</dbReference>
<feature type="domain" description="Peptidase M56" evidence="3">
    <location>
        <begin position="176"/>
        <end position="370"/>
    </location>
</feature>
<keyword evidence="5" id="KW-1185">Reference proteome</keyword>
<dbReference type="Proteomes" id="UP000001683">
    <property type="component" value="Chromosome"/>
</dbReference>
<sequence>MNAVDIFSIIITLSLMGIVVTGLILLIKFFFGRVLTPRWHYFIWMLLIIRLLIPVAPEASVSIYNYLPFVQEHYHTENIETLSLNELLEQADSDSSQAPGVDVQEQSPETESTDEDLSSGRDLASGSDLSSKEQGEKDSSPGVHQDEVHRGSDSSSSSISINSNSITRIFSLGFEEISRIWLLGVLVFSGIFVFSYYKLKYNIKKHEVATDKNIMEIVNKSKTKLGFQGEIKVISTNSIKTPFVLGVSKPKLVLPENLTEYLSNEEIEYIILHELSHIKQKDVAIIWVSTILQILHWFNPVIWYAFSKMRRDCEFACDEYVMYYLNSQERKQYGHTILNVLNGIANQKTLPGTTGIANNKSDLVRRVKMISNFKRPTVKLSVIAISLIVLTGCIGLSGPSDGLDADDTVPIPDEVLEKQIREELEIEDGEDITKADMKELTRLNIPESYEDENLKKDEPPRVDDSLGEDENVEKDENLEEDDSPEDDSPKEDEYPEDLTGLEYASNLEVLHLHGDQITDLSPLEDLENLSSVGFYGAEIDDLSPLFGNENLSMLFLTETNLDDENVEQIASNFPKLTWLIMNKNHITDISPLQNLENLSLLSIAQNGIQDISSIESLDGLNTLILNSNPIDDLSALAELEELSTLAIDNLQIEDLSYIEGLTNLGSLHANENEIHDFTPLENLDDLNVLHLSDNRISDYQALEEMDNLEDLNLADNPIGVEEGSTLEIIDFLDDDDMNIELTKSYDEGDLFVYQSNDNLKVAMIELENGGFQLSRHELTHHEEVDPEKTFSGRVGSKYQSVSEYYFHYSWIFEEDVDSVILETSSGEVEAAVSEIDGEYFWGKLLPVNADLPTVVDIE</sequence>
<dbReference type="CDD" id="cd07341">
    <property type="entry name" value="M56_BlaR1_MecR1_like"/>
    <property type="match status" value="1"/>
</dbReference>
<feature type="region of interest" description="Disordered" evidence="1">
    <location>
        <begin position="95"/>
        <end position="160"/>
    </location>
</feature>
<dbReference type="STRING" id="457570.Nther_2587"/>
<dbReference type="InterPro" id="IPR032675">
    <property type="entry name" value="LRR_dom_sf"/>
</dbReference>
<dbReference type="InterPro" id="IPR052173">
    <property type="entry name" value="Beta-lactam_resp_regulator"/>
</dbReference>
<dbReference type="KEGG" id="nth:Nther_2587"/>
<dbReference type="SMART" id="SM00365">
    <property type="entry name" value="LRR_SD22"/>
    <property type="match status" value="5"/>
</dbReference>
<evidence type="ECO:0000256" key="2">
    <source>
        <dbReference type="SAM" id="Phobius"/>
    </source>
</evidence>
<dbReference type="eggNOG" id="COG4219">
    <property type="taxonomic scope" value="Bacteria"/>
</dbReference>